<accession>A0A378AEH7</accession>
<protein>
    <submittedName>
        <fullName evidence="1">Uncharacterized protein</fullName>
    </submittedName>
</protein>
<evidence type="ECO:0000313" key="1">
    <source>
        <dbReference type="EMBL" id="STV06771.1"/>
    </source>
</evidence>
<evidence type="ECO:0000313" key="2">
    <source>
        <dbReference type="Proteomes" id="UP000255192"/>
    </source>
</evidence>
<dbReference type="AlphaFoldDB" id="A0A378AEH7"/>
<proteinExistence type="predicted"/>
<name>A0A378AEH7_KLEPN</name>
<dbReference type="EMBL" id="UGMD01000002">
    <property type="protein sequence ID" value="STV06771.1"/>
    <property type="molecule type" value="Genomic_DNA"/>
</dbReference>
<gene>
    <name evidence="1" type="ORF">NCTC204_03695</name>
</gene>
<dbReference type="Proteomes" id="UP000255192">
    <property type="component" value="Unassembled WGS sequence"/>
</dbReference>
<reference evidence="1 2" key="1">
    <citation type="submission" date="2018-06" db="EMBL/GenBank/DDBJ databases">
        <authorList>
            <consortium name="Pathogen Informatics"/>
            <person name="Doyle S."/>
        </authorList>
    </citation>
    <scope>NUCLEOTIDE SEQUENCE [LARGE SCALE GENOMIC DNA]</scope>
    <source>
        <strain evidence="1 2">NCTC204</strain>
    </source>
</reference>
<organism evidence="1 2">
    <name type="scientific">Klebsiella pneumoniae</name>
    <dbReference type="NCBI Taxonomy" id="573"/>
    <lineage>
        <taxon>Bacteria</taxon>
        <taxon>Pseudomonadati</taxon>
        <taxon>Pseudomonadota</taxon>
        <taxon>Gammaproteobacteria</taxon>
        <taxon>Enterobacterales</taxon>
        <taxon>Enterobacteriaceae</taxon>
        <taxon>Klebsiella/Raoultella group</taxon>
        <taxon>Klebsiella</taxon>
        <taxon>Klebsiella pneumoniae complex</taxon>
    </lineage>
</organism>
<sequence length="68" mass="7529">MGLTRAVIGVLAENDDFDIAQFSKAKRIEDVFLRWIDGDPGLALFGDGLQSIEKIGLLLFIRQHVMPG</sequence>